<keyword evidence="3" id="KW-0804">Transcription</keyword>
<name>A0AAE9SUN3_9BRAD</name>
<dbReference type="GO" id="GO:0043565">
    <property type="term" value="F:sequence-specific DNA binding"/>
    <property type="evidence" value="ECO:0007669"/>
    <property type="project" value="InterPro"/>
</dbReference>
<dbReference type="GO" id="GO:0003700">
    <property type="term" value="F:DNA-binding transcription factor activity"/>
    <property type="evidence" value="ECO:0007669"/>
    <property type="project" value="InterPro"/>
</dbReference>
<evidence type="ECO:0000256" key="2">
    <source>
        <dbReference type="ARBA" id="ARBA00023125"/>
    </source>
</evidence>
<dbReference type="Proteomes" id="UP001058872">
    <property type="component" value="Chromosome"/>
</dbReference>
<keyword evidence="1" id="KW-0805">Transcription regulation</keyword>
<dbReference type="SMART" id="SM00342">
    <property type="entry name" value="HTH_ARAC"/>
    <property type="match status" value="1"/>
</dbReference>
<evidence type="ECO:0000313" key="6">
    <source>
        <dbReference type="Proteomes" id="UP001058872"/>
    </source>
</evidence>
<accession>A0AAE9SUN3</accession>
<dbReference type="PRINTS" id="PR00032">
    <property type="entry name" value="HTHARAC"/>
</dbReference>
<sequence>MRRGVAATRPPAAAGASGAVPVGAELIRSHYAARRWMLMSNAARPFIHLLCLHGGGTVEIARADKTIPLAGPAMAWLPAGSADYLEVAAGTTAELLQLRAGTWHRYLPPSAEAPYLALEGAGGIMALPVEPDLAATMARSIAAIAAEIASPARSGAASIMSAELTLCVLRFWRLFAGDGNRNEEGSSAEILSRFRRLLEERYQQHLRVSDYARLLGMTPDRLHALCSRELKRSPSELIQQRLVKEAAARLEAGTIAVKQIAFALGFTDTAYFSRFFRKHTGEAPGVWRRRVVARARAGRSRPTLNFADWP</sequence>
<protein>
    <submittedName>
        <fullName evidence="5">AraC family transcriptional regulator</fullName>
    </submittedName>
</protein>
<evidence type="ECO:0000313" key="5">
    <source>
        <dbReference type="EMBL" id="UUO69762.1"/>
    </source>
</evidence>
<dbReference type="PANTHER" id="PTHR43280">
    <property type="entry name" value="ARAC-FAMILY TRANSCRIPTIONAL REGULATOR"/>
    <property type="match status" value="1"/>
</dbReference>
<gene>
    <name evidence="5" type="ORF">DCM83_20295</name>
</gene>
<evidence type="ECO:0000259" key="4">
    <source>
        <dbReference type="PROSITE" id="PS01124"/>
    </source>
</evidence>
<organism evidence="5 6">
    <name type="scientific">Bradyrhizobium betae</name>
    <dbReference type="NCBI Taxonomy" id="244734"/>
    <lineage>
        <taxon>Bacteria</taxon>
        <taxon>Pseudomonadati</taxon>
        <taxon>Pseudomonadota</taxon>
        <taxon>Alphaproteobacteria</taxon>
        <taxon>Hyphomicrobiales</taxon>
        <taxon>Nitrobacteraceae</taxon>
        <taxon>Bradyrhizobium</taxon>
    </lineage>
</organism>
<dbReference type="Gene3D" id="1.10.10.60">
    <property type="entry name" value="Homeodomain-like"/>
    <property type="match status" value="1"/>
</dbReference>
<keyword evidence="2" id="KW-0238">DNA-binding</keyword>
<dbReference type="PANTHER" id="PTHR43280:SF32">
    <property type="entry name" value="TRANSCRIPTIONAL REGULATORY PROTEIN"/>
    <property type="match status" value="1"/>
</dbReference>
<evidence type="ECO:0000256" key="1">
    <source>
        <dbReference type="ARBA" id="ARBA00023015"/>
    </source>
</evidence>
<dbReference type="InterPro" id="IPR018060">
    <property type="entry name" value="HTH_AraC"/>
</dbReference>
<dbReference type="EMBL" id="CP028989">
    <property type="protein sequence ID" value="UUO69762.1"/>
    <property type="molecule type" value="Genomic_DNA"/>
</dbReference>
<dbReference type="SUPFAM" id="SSF46689">
    <property type="entry name" value="Homeodomain-like"/>
    <property type="match status" value="1"/>
</dbReference>
<dbReference type="InterPro" id="IPR020449">
    <property type="entry name" value="Tscrpt_reg_AraC-type_HTH"/>
</dbReference>
<feature type="domain" description="HTH araC/xylS-type" evidence="4">
    <location>
        <begin position="192"/>
        <end position="290"/>
    </location>
</feature>
<proteinExistence type="predicted"/>
<dbReference type="Pfam" id="PF12833">
    <property type="entry name" value="HTH_18"/>
    <property type="match status" value="1"/>
</dbReference>
<dbReference type="InterPro" id="IPR009057">
    <property type="entry name" value="Homeodomain-like_sf"/>
</dbReference>
<reference evidence="5" key="1">
    <citation type="submission" date="2018-04" db="EMBL/GenBank/DDBJ databases">
        <title>Genomes of Endosymbiotic and Endophytic Bradyrhizobium Publication status.</title>
        <authorList>
            <person name="Guha S."/>
            <person name="Jorrin B."/>
            <person name="Sarkar M."/>
            <person name="Poole P.S."/>
            <person name="DasGupta M."/>
        </authorList>
    </citation>
    <scope>NUCLEOTIDE SEQUENCE</scope>
    <source>
        <strain evidence="5">WBOS16</strain>
    </source>
</reference>
<dbReference type="AlphaFoldDB" id="A0AAE9SUN3"/>
<dbReference type="PROSITE" id="PS01124">
    <property type="entry name" value="HTH_ARAC_FAMILY_2"/>
    <property type="match status" value="1"/>
</dbReference>
<evidence type="ECO:0000256" key="3">
    <source>
        <dbReference type="ARBA" id="ARBA00023163"/>
    </source>
</evidence>